<accession>A0A5K0Z0P7</accession>
<sequence>MEVPSCLLPAPYTSPPSCGHQHHTPSSLATTIPSIQFPSRFLRRTPPYRLLLSSFSSSPSSSTTLSFKPLKLHAASNSTATRVRVTNVEHAPDVSFSFLLRRLDQEDAALQARQLLALSVKLSVCFDHVSVANKLILLLARGFLLEDARQLFVRIPRRSVMIYHSLISSYCERQLWDGAFGLFVLMVADGCLPDKSLLRMILKACSLVKSLELGRMIHGYAMRKQLDLNVFVCGALVEMYAKCGSLDGARNALIWTRKCLWGDGRRLRKEMSDKGAIVYAPLITSYCREQQWLQALGTLALMVADGFLADKFLLPSVLKACSEIESLSLGMMIHGYLIRRELEFDVFIGNALIDMYVKCGRLNRARKAFDVMPLRDVVSWTVMISAYAEVGLLDEAMLCFELMVDAGVQADVIAWNALIAGSAKFGDLHMALELLDEMRMSGLSPGVSSWNGIISGCVCNGYAEDALLVFRQMRLSEKPNTITISSILAALSDMNFLQLGKEVHAYAIRCAMETNVFINGSILGMYLKCGKRECAQKIFESMSDVCPTVWNEMIASYANDGDLERALEFLNRMRSSGVEPDVVTYNTLLASYARAGEKDQAFKRFSEMISLGLKPNIVTFNVLISGFQQCGQTIEALKLFQCMQLSSEITPDGCLSAQLHTDGQSKSLFHHATRLGLQPDAITLTSALAACADLKRQMQGKQIHAYVLRNWLEQNVFLSSALVDMYAKCQDMSSATKTFCRIVDKNTVCWNCLIAGCNQNAQPESSLKLFSRMLEDGVMLSAVTIILLLSACSSTVALRLGRELHGSAMKFGFYRGSALASALIDMYAKCGSIKEARQVFDRTTARDAALWNVMISGYAMHGMARDAVNLFQEMESSGVKPDHITFTSVLSACGHGGLVQEGWAYFTSMEKVYEITPTLEHYTCMIGILGRVGLLNESQELIRKMPFEPDACLWSTLLQACRIHSNVKVGEEAARALFQLEPTNAASYIVLANIYATAGMWDLSMKVRKWMEKQGITTAKESSWIEMNQMTKFFEAGDPSHPEMEEILETWDKLAAQMEENGYFPCDICPEELDIGSLDPFSCYHTERLALCYGIITSPNSRSPIHVVKNLRMCIDCHTSTKFISQVIGRDILVKDGCFYHHFSGGNCSCNDKW</sequence>
<feature type="repeat" description="PPR" evidence="2">
    <location>
        <begin position="581"/>
        <end position="615"/>
    </location>
</feature>
<evidence type="ECO:0000313" key="4">
    <source>
        <dbReference type="EMBL" id="VVV82814.1"/>
    </source>
</evidence>
<dbReference type="InterPro" id="IPR032867">
    <property type="entry name" value="DYW_dom"/>
</dbReference>
<dbReference type="Pfam" id="PF20431">
    <property type="entry name" value="E_motif"/>
    <property type="match status" value="1"/>
</dbReference>
<dbReference type="PANTHER" id="PTHR47926">
    <property type="entry name" value="PENTATRICOPEPTIDE REPEAT-CONTAINING PROTEIN"/>
    <property type="match status" value="1"/>
</dbReference>
<dbReference type="InterPro" id="IPR011990">
    <property type="entry name" value="TPR-like_helical_dom_sf"/>
</dbReference>
<feature type="repeat" description="PPR" evidence="2">
    <location>
        <begin position="984"/>
        <end position="1018"/>
    </location>
</feature>
<dbReference type="EMBL" id="LR721778">
    <property type="protein sequence ID" value="VVV82814.1"/>
    <property type="molecule type" value="Genomic_DNA"/>
</dbReference>
<protein>
    <recommendedName>
        <fullName evidence="3">DYW domain-containing protein</fullName>
    </recommendedName>
</protein>
<dbReference type="GO" id="GO:0008270">
    <property type="term" value="F:zinc ion binding"/>
    <property type="evidence" value="ECO:0007669"/>
    <property type="project" value="InterPro"/>
</dbReference>
<feature type="repeat" description="PPR" evidence="2">
    <location>
        <begin position="411"/>
        <end position="445"/>
    </location>
</feature>
<evidence type="ECO:0000259" key="3">
    <source>
        <dbReference type="Pfam" id="PF14432"/>
    </source>
</evidence>
<dbReference type="OMA" id="GLHVETQ"/>
<dbReference type="FunFam" id="1.25.40.10:FF:000344">
    <property type="entry name" value="Pentatricopeptide repeat-containing protein"/>
    <property type="match status" value="1"/>
</dbReference>
<dbReference type="Pfam" id="PF13041">
    <property type="entry name" value="PPR_2"/>
    <property type="match status" value="3"/>
</dbReference>
<feature type="repeat" description="PPR" evidence="2">
    <location>
        <begin position="376"/>
        <end position="410"/>
    </location>
</feature>
<dbReference type="GO" id="GO:0009451">
    <property type="term" value="P:RNA modification"/>
    <property type="evidence" value="ECO:0007669"/>
    <property type="project" value="InterPro"/>
</dbReference>
<gene>
    <name evidence="4" type="ORF">NYM_LOCUS10053</name>
</gene>
<dbReference type="InterPro" id="IPR046960">
    <property type="entry name" value="PPR_At4g14850-like_plant"/>
</dbReference>
<feature type="repeat" description="PPR" evidence="2">
    <location>
        <begin position="847"/>
        <end position="881"/>
    </location>
</feature>
<feature type="repeat" description="PPR" evidence="2">
    <location>
        <begin position="159"/>
        <end position="193"/>
    </location>
</feature>
<dbReference type="PANTHER" id="PTHR47926:SF421">
    <property type="entry name" value="DYW DOMAIN-CONTAINING PROTEIN"/>
    <property type="match status" value="1"/>
</dbReference>
<dbReference type="Pfam" id="PF14432">
    <property type="entry name" value="DYW_deaminase"/>
    <property type="match status" value="1"/>
</dbReference>
<dbReference type="OrthoDB" id="185373at2759"/>
<feature type="repeat" description="PPR" evidence="2">
    <location>
        <begin position="616"/>
        <end position="651"/>
    </location>
</feature>
<dbReference type="InterPro" id="IPR002885">
    <property type="entry name" value="PPR_rpt"/>
</dbReference>
<name>A0A5K0Z0P7_9MAGN</name>
<dbReference type="InterPro" id="IPR046848">
    <property type="entry name" value="E_motif"/>
</dbReference>
<proteinExistence type="predicted"/>
<feature type="repeat" description="PPR" evidence="2">
    <location>
        <begin position="746"/>
        <end position="780"/>
    </location>
</feature>
<evidence type="ECO:0000256" key="2">
    <source>
        <dbReference type="PROSITE-ProRule" id="PRU00708"/>
    </source>
</evidence>
<feature type="repeat" description="PPR" evidence="2">
    <location>
        <begin position="546"/>
        <end position="580"/>
    </location>
</feature>
<dbReference type="FunFam" id="1.25.40.10:FF:000361">
    <property type="entry name" value="Pentatricopeptide repeat-containing protein chloroplastic"/>
    <property type="match status" value="1"/>
</dbReference>
<dbReference type="SUPFAM" id="SSF48452">
    <property type="entry name" value="TPR-like"/>
    <property type="match status" value="1"/>
</dbReference>
<dbReference type="Pfam" id="PF01535">
    <property type="entry name" value="PPR"/>
    <property type="match status" value="5"/>
</dbReference>
<feature type="domain" description="DYW" evidence="3">
    <location>
        <begin position="1083"/>
        <end position="1154"/>
    </location>
</feature>
<dbReference type="Gene3D" id="1.25.40.10">
    <property type="entry name" value="Tetratricopeptide repeat domain"/>
    <property type="match status" value="7"/>
</dbReference>
<dbReference type="FunFam" id="1.25.40.10:FF:000378">
    <property type="entry name" value="Pentatricopeptide repeat-containing protein mitochondrial"/>
    <property type="match status" value="1"/>
</dbReference>
<dbReference type="AlphaFoldDB" id="A0A5K0Z0P7"/>
<keyword evidence="1" id="KW-0677">Repeat</keyword>
<dbReference type="GO" id="GO:0003723">
    <property type="term" value="F:RNA binding"/>
    <property type="evidence" value="ECO:0007669"/>
    <property type="project" value="InterPro"/>
</dbReference>
<dbReference type="PROSITE" id="PS51375">
    <property type="entry name" value="PPR"/>
    <property type="match status" value="9"/>
</dbReference>
<organism evidence="4">
    <name type="scientific">Nymphaea colorata</name>
    <name type="common">pocket water lily</name>
    <dbReference type="NCBI Taxonomy" id="210225"/>
    <lineage>
        <taxon>Eukaryota</taxon>
        <taxon>Viridiplantae</taxon>
        <taxon>Streptophyta</taxon>
        <taxon>Embryophyta</taxon>
        <taxon>Tracheophyta</taxon>
        <taxon>Spermatophyta</taxon>
        <taxon>Magnoliopsida</taxon>
        <taxon>Nymphaeales</taxon>
        <taxon>Nymphaeaceae</taxon>
        <taxon>Nymphaea</taxon>
    </lineage>
</organism>
<dbReference type="NCBIfam" id="TIGR00756">
    <property type="entry name" value="PPR"/>
    <property type="match status" value="8"/>
</dbReference>
<dbReference type="Gramene" id="NC13G0195780.1">
    <property type="protein sequence ID" value="NC13G0195780.1:cds"/>
    <property type="gene ID" value="NC13G0195780"/>
</dbReference>
<reference evidence="4" key="1">
    <citation type="submission" date="2019-09" db="EMBL/GenBank/DDBJ databases">
        <authorList>
            <person name="Zhang L."/>
        </authorList>
    </citation>
    <scope>NUCLEOTIDE SEQUENCE</scope>
</reference>
<dbReference type="Pfam" id="PF13812">
    <property type="entry name" value="PPR_3"/>
    <property type="match status" value="1"/>
</dbReference>
<evidence type="ECO:0000256" key="1">
    <source>
        <dbReference type="ARBA" id="ARBA00022737"/>
    </source>
</evidence>